<keyword evidence="2" id="KW-0175">Coiled coil</keyword>
<protein>
    <submittedName>
        <fullName evidence="3">Uncharacterized protein</fullName>
    </submittedName>
</protein>
<evidence type="ECO:0000256" key="1">
    <source>
        <dbReference type="ARBA" id="ARBA00007189"/>
    </source>
</evidence>
<dbReference type="EMBL" id="CADIKH010000031">
    <property type="protein sequence ID" value="CAB3766802.1"/>
    <property type="molecule type" value="Genomic_DNA"/>
</dbReference>
<dbReference type="Pfam" id="PF10087">
    <property type="entry name" value="DUF2325"/>
    <property type="match status" value="1"/>
</dbReference>
<feature type="coiled-coil region" evidence="2">
    <location>
        <begin position="187"/>
        <end position="214"/>
    </location>
</feature>
<dbReference type="RefSeq" id="WP_175229512.1">
    <property type="nucleotide sequence ID" value="NZ_CADIKH010000031.1"/>
</dbReference>
<keyword evidence="4" id="KW-1185">Reference proteome</keyword>
<evidence type="ECO:0000313" key="4">
    <source>
        <dbReference type="Proteomes" id="UP000494363"/>
    </source>
</evidence>
<reference evidence="3 4" key="1">
    <citation type="submission" date="2020-04" db="EMBL/GenBank/DDBJ databases">
        <authorList>
            <person name="De Canck E."/>
        </authorList>
    </citation>
    <scope>NUCLEOTIDE SEQUENCE [LARGE SCALE GENOMIC DNA]</scope>
    <source>
        <strain evidence="3 4">LMG 29542</strain>
    </source>
</reference>
<feature type="coiled-coil region" evidence="2">
    <location>
        <begin position="290"/>
        <end position="317"/>
    </location>
</feature>
<organism evidence="3 4">
    <name type="scientific">Paraburkholderia humisilvae</name>
    <dbReference type="NCBI Taxonomy" id="627669"/>
    <lineage>
        <taxon>Bacteria</taxon>
        <taxon>Pseudomonadati</taxon>
        <taxon>Pseudomonadota</taxon>
        <taxon>Betaproteobacteria</taxon>
        <taxon>Burkholderiales</taxon>
        <taxon>Burkholderiaceae</taxon>
        <taxon>Paraburkholderia</taxon>
    </lineage>
</organism>
<sequence>MQAPPFRLAALRGAERTDAYIGERLRAPDACCAPSQGQLHSLKRRTRLSELDAHLHCSIIGTCLTTHELRKLVPKFARLDRQKATDLEIHHAAVELAIEGGAGGKALHKALDERYAGALRRFDNAKDADALLVLWNDALKSGDIPPAYWALMTHPQATLPIRQAAFGELHMLSHLVGAANRADIRRLVALEEENAELYAKVERQQQRLRDMALERDANARTVDELNRRLARLAARSAASDEAERHAEMDRLRDALAARDARLAIQTSRCDAAEQRVVAEQENGRLLRAGLDDALALLKVLQDEANALERAMQAVSDTSAARSGALDTLQGKRIVYVGGRPGSNSAVRRLVESAGGEVTVHDGGIEDRKGLLAAALPNADMVVFPVDCIDHDSMNMLKRVCERSQVAYYPLRTASVASFVELIARLAAADAPAAQRASRFCLRHG</sequence>
<name>A0A6J5ENI7_9BURK</name>
<dbReference type="AlphaFoldDB" id="A0A6J5ENI7"/>
<proteinExistence type="inferred from homology"/>
<dbReference type="Proteomes" id="UP000494363">
    <property type="component" value="Unassembled WGS sequence"/>
</dbReference>
<accession>A0A6J5ENI7</accession>
<gene>
    <name evidence="3" type="ORF">LMG29542_05436</name>
</gene>
<dbReference type="InterPro" id="IPR016772">
    <property type="entry name" value="UCP020408"/>
</dbReference>
<evidence type="ECO:0000313" key="3">
    <source>
        <dbReference type="EMBL" id="CAB3766802.1"/>
    </source>
</evidence>
<comment type="similarity">
    <text evidence="1">Belongs to the UPF0751 family.</text>
</comment>
<evidence type="ECO:0000256" key="2">
    <source>
        <dbReference type="SAM" id="Coils"/>
    </source>
</evidence>